<evidence type="ECO:0000313" key="3">
    <source>
        <dbReference type="Proteomes" id="UP000318626"/>
    </source>
</evidence>
<dbReference type="PANTHER" id="PTHR30093">
    <property type="entry name" value="GENERAL SECRETION PATHWAY PROTEIN G"/>
    <property type="match status" value="1"/>
</dbReference>
<keyword evidence="3" id="KW-1185">Reference proteome</keyword>
<gene>
    <name evidence="2" type="primary">pulG_2</name>
    <name evidence="2" type="ORF">Pan97_37950</name>
</gene>
<dbReference type="NCBIfam" id="TIGR02532">
    <property type="entry name" value="IV_pilin_GFxxxE"/>
    <property type="match status" value="1"/>
</dbReference>
<dbReference type="PROSITE" id="PS00409">
    <property type="entry name" value="PROKAR_NTER_METHYL"/>
    <property type="match status" value="1"/>
</dbReference>
<evidence type="ECO:0000259" key="1">
    <source>
        <dbReference type="Pfam" id="PF07596"/>
    </source>
</evidence>
<dbReference type="Proteomes" id="UP000318626">
    <property type="component" value="Chromosome"/>
</dbReference>
<organism evidence="2 3">
    <name type="scientific">Bremerella volcania</name>
    <dbReference type="NCBI Taxonomy" id="2527984"/>
    <lineage>
        <taxon>Bacteria</taxon>
        <taxon>Pseudomonadati</taxon>
        <taxon>Planctomycetota</taxon>
        <taxon>Planctomycetia</taxon>
        <taxon>Pirellulales</taxon>
        <taxon>Pirellulaceae</taxon>
        <taxon>Bremerella</taxon>
    </lineage>
</organism>
<feature type="domain" description="DUF1559" evidence="1">
    <location>
        <begin position="35"/>
        <end position="292"/>
    </location>
</feature>
<dbReference type="InterPro" id="IPR045584">
    <property type="entry name" value="Pilin-like"/>
</dbReference>
<dbReference type="Pfam" id="PF07963">
    <property type="entry name" value="N_methyl"/>
    <property type="match status" value="1"/>
</dbReference>
<dbReference type="SUPFAM" id="SSF54523">
    <property type="entry name" value="Pili subunits"/>
    <property type="match status" value="1"/>
</dbReference>
<dbReference type="AlphaFoldDB" id="A0A518CBZ2"/>
<dbReference type="PANTHER" id="PTHR30093:SF2">
    <property type="entry name" value="TYPE II SECRETION SYSTEM PROTEIN H"/>
    <property type="match status" value="1"/>
</dbReference>
<dbReference type="InterPro" id="IPR012902">
    <property type="entry name" value="N_methyl_site"/>
</dbReference>
<name>A0A518CBZ2_9BACT</name>
<dbReference type="NCBIfam" id="TIGR04294">
    <property type="entry name" value="pre_pil_HX9DG"/>
    <property type="match status" value="1"/>
</dbReference>
<dbReference type="EMBL" id="CP036289">
    <property type="protein sequence ID" value="QDU76738.1"/>
    <property type="molecule type" value="Genomic_DNA"/>
</dbReference>
<dbReference type="InterPro" id="IPR011453">
    <property type="entry name" value="DUF1559"/>
</dbReference>
<dbReference type="KEGG" id="bvo:Pan97_37950"/>
<dbReference type="InterPro" id="IPR027558">
    <property type="entry name" value="Pre_pil_HX9DG_C"/>
</dbReference>
<sequence length="310" mass="33527">MSISMKRKRGFTLVELLVVIAIIGVLIALLLPAVQQAREAARRMQCSNNLKQLGLALHNYHDTFLKFPPAAIKEKIQDGSGSAQTTVWSAFILPQIEQGALYDKINGMGFGVVWDDDGNNEDILRVRLDAFECPSSPDTGQVFDDGGITGRPRGSYGVVITGTVGYTISSNTTNGENKHHLDDGGVGHARHNGPFYYQNVSTNFRDITDGTSNTLFVGERYTDKITNREHVYVGTSNGQDSHCKWGASTGIQLNTLNNAQPGQAGFHSAHPGGALFLLGDGATRFVSENINRLIYASMGTRNGGEVAQLP</sequence>
<dbReference type="OrthoDB" id="255848at2"/>
<evidence type="ECO:0000313" key="2">
    <source>
        <dbReference type="EMBL" id="QDU76738.1"/>
    </source>
</evidence>
<accession>A0A518CBZ2</accession>
<dbReference type="Pfam" id="PF07596">
    <property type="entry name" value="SBP_bac_10"/>
    <property type="match status" value="1"/>
</dbReference>
<dbReference type="Gene3D" id="3.30.700.10">
    <property type="entry name" value="Glycoprotein, Type 4 Pilin"/>
    <property type="match status" value="1"/>
</dbReference>
<dbReference type="RefSeq" id="WP_144975086.1">
    <property type="nucleotide sequence ID" value="NZ_CP036289.1"/>
</dbReference>
<protein>
    <submittedName>
        <fullName evidence="2">Type II secretion system protein G</fullName>
    </submittedName>
</protein>
<proteinExistence type="predicted"/>
<reference evidence="3" key="1">
    <citation type="submission" date="2019-02" db="EMBL/GenBank/DDBJ databases">
        <title>Deep-cultivation of Planctomycetes and their phenomic and genomic characterization uncovers novel biology.</title>
        <authorList>
            <person name="Wiegand S."/>
            <person name="Jogler M."/>
            <person name="Boedeker C."/>
            <person name="Pinto D."/>
            <person name="Vollmers J."/>
            <person name="Rivas-Marin E."/>
            <person name="Kohn T."/>
            <person name="Peeters S.H."/>
            <person name="Heuer A."/>
            <person name="Rast P."/>
            <person name="Oberbeckmann S."/>
            <person name="Bunk B."/>
            <person name="Jeske O."/>
            <person name="Meyerdierks A."/>
            <person name="Storesund J.E."/>
            <person name="Kallscheuer N."/>
            <person name="Luecker S."/>
            <person name="Lage O.M."/>
            <person name="Pohl T."/>
            <person name="Merkel B.J."/>
            <person name="Hornburger P."/>
            <person name="Mueller R.-W."/>
            <person name="Bruemmer F."/>
            <person name="Labrenz M."/>
            <person name="Spormann A.M."/>
            <person name="Op den Camp H."/>
            <person name="Overmann J."/>
            <person name="Amann R."/>
            <person name="Jetten M.S.M."/>
            <person name="Mascher T."/>
            <person name="Medema M.H."/>
            <person name="Devos D.P."/>
            <person name="Kaster A.-K."/>
            <person name="Ovreas L."/>
            <person name="Rohde M."/>
            <person name="Galperin M.Y."/>
            <person name="Jogler C."/>
        </authorList>
    </citation>
    <scope>NUCLEOTIDE SEQUENCE [LARGE SCALE GENOMIC DNA]</scope>
    <source>
        <strain evidence="3">Pan97</strain>
    </source>
</reference>